<name>A0A3N0GJU1_9ACTN</name>
<evidence type="ECO:0000256" key="1">
    <source>
        <dbReference type="PROSITE-ProRule" id="PRU00325"/>
    </source>
</evidence>
<dbReference type="EMBL" id="RJSF01000044">
    <property type="protein sequence ID" value="RNM12747.1"/>
    <property type="molecule type" value="Genomic_DNA"/>
</dbReference>
<dbReference type="RefSeq" id="WP_123224510.1">
    <property type="nucleotide sequence ID" value="NZ_RJSF01000044.1"/>
</dbReference>
<keyword evidence="1" id="KW-0862">Zinc</keyword>
<gene>
    <name evidence="4" type="ORF">EFL26_19380</name>
</gene>
<comment type="caution">
    <text evidence="4">The sequence shown here is derived from an EMBL/GenBank/DDBJ whole genome shotgun (WGS) entry which is preliminary data.</text>
</comment>
<keyword evidence="5" id="KW-1185">Reference proteome</keyword>
<reference evidence="4 5" key="1">
    <citation type="submission" date="2018-11" db="EMBL/GenBank/DDBJ databases">
        <authorList>
            <person name="Li F."/>
        </authorList>
    </citation>
    <scope>NUCLEOTIDE SEQUENCE [LARGE SCALE GENOMIC DNA]</scope>
    <source>
        <strain evidence="4 5">Gsoil 818</strain>
    </source>
</reference>
<organism evidence="4 5">
    <name type="scientific">Nocardioides pocheonensis</name>
    <dbReference type="NCBI Taxonomy" id="661485"/>
    <lineage>
        <taxon>Bacteria</taxon>
        <taxon>Bacillati</taxon>
        <taxon>Actinomycetota</taxon>
        <taxon>Actinomycetes</taxon>
        <taxon>Propionibacteriales</taxon>
        <taxon>Nocardioidaceae</taxon>
        <taxon>Nocardioides</taxon>
    </lineage>
</organism>
<keyword evidence="1" id="KW-0479">Metal-binding</keyword>
<proteinExistence type="predicted"/>
<evidence type="ECO:0000256" key="2">
    <source>
        <dbReference type="SAM" id="MobiDB-lite"/>
    </source>
</evidence>
<evidence type="ECO:0000313" key="4">
    <source>
        <dbReference type="EMBL" id="RNM12747.1"/>
    </source>
</evidence>
<feature type="region of interest" description="Disordered" evidence="2">
    <location>
        <begin position="112"/>
        <end position="132"/>
    </location>
</feature>
<accession>A0A3N0GJU1</accession>
<keyword evidence="1" id="KW-0863">Zinc-finger</keyword>
<dbReference type="Proteomes" id="UP000279994">
    <property type="component" value="Unassembled WGS sequence"/>
</dbReference>
<feature type="domain" description="SWIM-type" evidence="3">
    <location>
        <begin position="53"/>
        <end position="86"/>
    </location>
</feature>
<dbReference type="OrthoDB" id="9816340at2"/>
<dbReference type="GO" id="GO:0008270">
    <property type="term" value="F:zinc ion binding"/>
    <property type="evidence" value="ECO:0007669"/>
    <property type="project" value="UniProtKB-KW"/>
</dbReference>
<protein>
    <submittedName>
        <fullName evidence="4">SWIM zinc finger family protein</fullName>
    </submittedName>
</protein>
<evidence type="ECO:0000313" key="5">
    <source>
        <dbReference type="Proteomes" id="UP000279994"/>
    </source>
</evidence>
<sequence>MTRWSLQAVEKAAPDAASLAAGRRLATPGPWSEVGSTDSLVWGRCQGSGRTPYQVSIDLTGPAYRCSCPSRKFPCKHAIGLLLLWVRGDGAVADAAEGPDFASSWAQTRAQRAAERAGERATGTDKPVDPEARARRVEDRIRLMDAGIAEFALWLTDLVRAGTVQAKRRPLSWWDAAGSRLVDAQLPGLADRVRDLGSQVNRRDDWADHLLDQLGLCWTAVKAWERRAHLDEVTLADLRVFLGWPTATDDVRGADAVEGRWQVLGAHRSLDGRLQQQRTWLRAVDSGETVLLLDFAPRNGPLPAARLVGSVLEATVARYPGSWPRRALFATEPAVVSTGAPLPAGSTIDDALGSSASALAANPWTPRVPAVLDRAALATDEVVDPTGTAIPLLPVEDAWTLAALTGGRATTVFGEIEEGGFRPLTIDLDPVGEVG</sequence>
<dbReference type="AlphaFoldDB" id="A0A3N0GJU1"/>
<dbReference type="PROSITE" id="PS50966">
    <property type="entry name" value="ZF_SWIM"/>
    <property type="match status" value="1"/>
</dbReference>
<dbReference type="InterPro" id="IPR007527">
    <property type="entry name" value="Znf_SWIM"/>
</dbReference>
<evidence type="ECO:0000259" key="3">
    <source>
        <dbReference type="PROSITE" id="PS50966"/>
    </source>
</evidence>
<dbReference type="Pfam" id="PF04434">
    <property type="entry name" value="SWIM"/>
    <property type="match status" value="1"/>
</dbReference>